<dbReference type="Pfam" id="PF04116">
    <property type="entry name" value="FA_hydroxylase"/>
    <property type="match status" value="1"/>
</dbReference>
<feature type="transmembrane region" description="Helical" evidence="14">
    <location>
        <begin position="20"/>
        <end position="41"/>
    </location>
</feature>
<keyword evidence="6" id="KW-0256">Endoplasmic reticulum</keyword>
<dbReference type="InterPro" id="IPR006694">
    <property type="entry name" value="Fatty_acid_hydroxylase"/>
</dbReference>
<keyword evidence="12 14" id="KW-0472">Membrane</keyword>
<comment type="caution">
    <text evidence="16">The sequence shown here is derived from an EMBL/GenBank/DDBJ whole genome shotgun (WGS) entry which is preliminary data.</text>
</comment>
<evidence type="ECO:0000256" key="1">
    <source>
        <dbReference type="ARBA" id="ARBA00001947"/>
    </source>
</evidence>
<evidence type="ECO:0000256" key="13">
    <source>
        <dbReference type="ARBA" id="ARBA00023160"/>
    </source>
</evidence>
<proteinExistence type="predicted"/>
<dbReference type="PANTHER" id="PTHR12863">
    <property type="entry name" value="FATTY ACID HYDROXYLASE"/>
    <property type="match status" value="1"/>
</dbReference>
<evidence type="ECO:0000256" key="9">
    <source>
        <dbReference type="ARBA" id="ARBA00022989"/>
    </source>
</evidence>
<evidence type="ECO:0000256" key="14">
    <source>
        <dbReference type="SAM" id="Phobius"/>
    </source>
</evidence>
<evidence type="ECO:0000256" key="3">
    <source>
        <dbReference type="ARBA" id="ARBA00022516"/>
    </source>
</evidence>
<feature type="transmembrane region" description="Helical" evidence="14">
    <location>
        <begin position="47"/>
        <end position="66"/>
    </location>
</feature>
<comment type="cofactor">
    <cofactor evidence="1">
        <name>Zn(2+)</name>
        <dbReference type="ChEBI" id="CHEBI:29105"/>
    </cofactor>
</comment>
<keyword evidence="3" id="KW-0444">Lipid biosynthesis</keyword>
<evidence type="ECO:0000256" key="11">
    <source>
        <dbReference type="ARBA" id="ARBA00023098"/>
    </source>
</evidence>
<keyword evidence="17" id="KW-1185">Reference proteome</keyword>
<comment type="subcellular location">
    <subcellularLocation>
        <location evidence="2">Endoplasmic reticulum membrane</location>
        <topology evidence="2">Multi-pass membrane protein</topology>
    </subcellularLocation>
</comment>
<reference evidence="16 17" key="1">
    <citation type="submission" date="2021-04" db="EMBL/GenBank/DDBJ databases">
        <title>Metabacillus sp. strain KIGAM252 whole genome sequence.</title>
        <authorList>
            <person name="Seo M.-J."/>
            <person name="Cho E.-S."/>
            <person name="Hwang C.Y."/>
            <person name="Yoon D.J."/>
        </authorList>
    </citation>
    <scope>NUCLEOTIDE SEQUENCE [LARGE SCALE GENOMIC DNA]</scope>
    <source>
        <strain evidence="16 17">KIGAM252</strain>
    </source>
</reference>
<evidence type="ECO:0000259" key="15">
    <source>
        <dbReference type="Pfam" id="PF04116"/>
    </source>
</evidence>
<protein>
    <submittedName>
        <fullName evidence="16">Sterol desaturase family protein</fullName>
    </submittedName>
</protein>
<keyword evidence="4 14" id="KW-0812">Transmembrane</keyword>
<evidence type="ECO:0000256" key="2">
    <source>
        <dbReference type="ARBA" id="ARBA00004477"/>
    </source>
</evidence>
<keyword evidence="5" id="KW-0479">Metal-binding</keyword>
<keyword evidence="8" id="KW-0862">Zinc</keyword>
<evidence type="ECO:0000256" key="12">
    <source>
        <dbReference type="ARBA" id="ARBA00023136"/>
    </source>
</evidence>
<dbReference type="InterPro" id="IPR014430">
    <property type="entry name" value="Scs7"/>
</dbReference>
<dbReference type="PANTHER" id="PTHR12863:SF1">
    <property type="entry name" value="FATTY ACID 2-HYDROXYLASE"/>
    <property type="match status" value="1"/>
</dbReference>
<gene>
    <name evidence="16" type="ORF">J9317_17295</name>
</gene>
<evidence type="ECO:0000256" key="10">
    <source>
        <dbReference type="ARBA" id="ARBA00023002"/>
    </source>
</evidence>
<evidence type="ECO:0000256" key="7">
    <source>
        <dbReference type="ARBA" id="ARBA00022832"/>
    </source>
</evidence>
<evidence type="ECO:0000256" key="6">
    <source>
        <dbReference type="ARBA" id="ARBA00022824"/>
    </source>
</evidence>
<accession>A0ABS5LJG8</accession>
<keyword evidence="7" id="KW-0276">Fatty acid metabolism</keyword>
<sequence>MGGRKRGAEKMKSKGLYGDFFLHFDILVMGLILIFLGAAVLIMNPSWLNLGFFCAGLIVFIFSEYLTHRFLFHLKPPKNRLFLHFLKRLHYDHHKYPNDLKLLFLPVWYSLPNFVVLAAIFYLFTANVISTAAFGMGLILMLLTYEWKHYVAHRPIKPLFGFGKWMKKTHQLHHFKNENYWYGVSNPIGDVLFGTLKDEKKVEMSQTAKDLEGKGGL</sequence>
<keyword evidence="11" id="KW-0443">Lipid metabolism</keyword>
<evidence type="ECO:0000313" key="17">
    <source>
        <dbReference type="Proteomes" id="UP000682403"/>
    </source>
</evidence>
<keyword evidence="9 14" id="KW-1133">Transmembrane helix</keyword>
<organism evidence="16 17">
    <name type="scientific">Metabacillus flavus</name>
    <dbReference type="NCBI Taxonomy" id="2823519"/>
    <lineage>
        <taxon>Bacteria</taxon>
        <taxon>Bacillati</taxon>
        <taxon>Bacillota</taxon>
        <taxon>Bacilli</taxon>
        <taxon>Bacillales</taxon>
        <taxon>Bacillaceae</taxon>
        <taxon>Metabacillus</taxon>
    </lineage>
</organism>
<feature type="transmembrane region" description="Helical" evidence="14">
    <location>
        <begin position="128"/>
        <end position="147"/>
    </location>
</feature>
<evidence type="ECO:0000256" key="5">
    <source>
        <dbReference type="ARBA" id="ARBA00022723"/>
    </source>
</evidence>
<evidence type="ECO:0000313" key="16">
    <source>
        <dbReference type="EMBL" id="MBS2970504.1"/>
    </source>
</evidence>
<feature type="domain" description="Fatty acid hydroxylase" evidence="15">
    <location>
        <begin position="54"/>
        <end position="195"/>
    </location>
</feature>
<evidence type="ECO:0000256" key="4">
    <source>
        <dbReference type="ARBA" id="ARBA00022692"/>
    </source>
</evidence>
<keyword evidence="13" id="KW-0275">Fatty acid biosynthesis</keyword>
<dbReference type="Proteomes" id="UP000682403">
    <property type="component" value="Unassembled WGS sequence"/>
</dbReference>
<name>A0ABS5LJG8_9BACI</name>
<feature type="transmembrane region" description="Helical" evidence="14">
    <location>
        <begin position="102"/>
        <end position="122"/>
    </location>
</feature>
<dbReference type="EMBL" id="JAGVRK010000001">
    <property type="protein sequence ID" value="MBS2970504.1"/>
    <property type="molecule type" value="Genomic_DNA"/>
</dbReference>
<evidence type="ECO:0000256" key="8">
    <source>
        <dbReference type="ARBA" id="ARBA00022833"/>
    </source>
</evidence>
<keyword evidence="10" id="KW-0560">Oxidoreductase</keyword>